<dbReference type="InterPro" id="IPR025241">
    <property type="entry name" value="DUF4190"/>
</dbReference>
<feature type="domain" description="DUF4190" evidence="3">
    <location>
        <begin position="86"/>
        <end position="152"/>
    </location>
</feature>
<evidence type="ECO:0000256" key="1">
    <source>
        <dbReference type="SAM" id="MobiDB-lite"/>
    </source>
</evidence>
<dbReference type="EMBL" id="CAEZTG010000090">
    <property type="protein sequence ID" value="CAB4568847.1"/>
    <property type="molecule type" value="Genomic_DNA"/>
</dbReference>
<proteinExistence type="predicted"/>
<name>A0A6J6K9Z9_9ZZZZ</name>
<keyword evidence="2" id="KW-0472">Membrane</keyword>
<evidence type="ECO:0000313" key="5">
    <source>
        <dbReference type="EMBL" id="CAB4579477.1"/>
    </source>
</evidence>
<dbReference type="Pfam" id="PF13828">
    <property type="entry name" value="DUF4190"/>
    <property type="match status" value="1"/>
</dbReference>
<reference evidence="6" key="1">
    <citation type="submission" date="2020-05" db="EMBL/GenBank/DDBJ databases">
        <authorList>
            <person name="Chiriac C."/>
            <person name="Salcher M."/>
            <person name="Ghai R."/>
            <person name="Kavagutti S V."/>
        </authorList>
    </citation>
    <scope>NUCLEOTIDE SEQUENCE</scope>
</reference>
<sequence>MTDPWGNPLSPDDQRPVNPQPEDYPPDFAPNPAWPGAQTPDTPVSSATPPPPPMPAPGGSPASPPAWPGTPPPPQPAWQGPKFSGMAIASMVCGILSITCTGFLGIILGPTALGLGLSGRKAIAGSNGWKKGDGMATAGIVTGVIGIIFSIVYLIFLFKNPNFITDFVDNLTTTTTTGGKLQGA</sequence>
<dbReference type="EMBL" id="CAEZTR010000059">
    <property type="protein sequence ID" value="CAB4579477.1"/>
    <property type="molecule type" value="Genomic_DNA"/>
</dbReference>
<feature type="compositionally biased region" description="Pro residues" evidence="1">
    <location>
        <begin position="18"/>
        <end position="33"/>
    </location>
</feature>
<dbReference type="EMBL" id="CAEZVV010000048">
    <property type="protein sequence ID" value="CAB4644629.1"/>
    <property type="molecule type" value="Genomic_DNA"/>
</dbReference>
<evidence type="ECO:0000259" key="3">
    <source>
        <dbReference type="Pfam" id="PF13828"/>
    </source>
</evidence>
<dbReference type="AlphaFoldDB" id="A0A6J6K9Z9"/>
<feature type="transmembrane region" description="Helical" evidence="2">
    <location>
        <begin position="88"/>
        <end position="115"/>
    </location>
</feature>
<organism evidence="6">
    <name type="scientific">freshwater metagenome</name>
    <dbReference type="NCBI Taxonomy" id="449393"/>
    <lineage>
        <taxon>unclassified sequences</taxon>
        <taxon>metagenomes</taxon>
        <taxon>ecological metagenomes</taxon>
    </lineage>
</organism>
<gene>
    <name evidence="4" type="ORF">UFOPK1603_01037</name>
    <name evidence="5" type="ORF">UFOPK1711_01069</name>
    <name evidence="6" type="ORF">UFOPK2143_00918</name>
</gene>
<evidence type="ECO:0000313" key="6">
    <source>
        <dbReference type="EMBL" id="CAB4644629.1"/>
    </source>
</evidence>
<feature type="region of interest" description="Disordered" evidence="1">
    <location>
        <begin position="1"/>
        <end position="80"/>
    </location>
</feature>
<feature type="compositionally biased region" description="Pro residues" evidence="1">
    <location>
        <begin position="48"/>
        <end position="76"/>
    </location>
</feature>
<evidence type="ECO:0000313" key="4">
    <source>
        <dbReference type="EMBL" id="CAB4568847.1"/>
    </source>
</evidence>
<keyword evidence="2" id="KW-1133">Transmembrane helix</keyword>
<feature type="transmembrane region" description="Helical" evidence="2">
    <location>
        <begin position="136"/>
        <end position="158"/>
    </location>
</feature>
<keyword evidence="2" id="KW-0812">Transmembrane</keyword>
<evidence type="ECO:0000256" key="2">
    <source>
        <dbReference type="SAM" id="Phobius"/>
    </source>
</evidence>
<accession>A0A6J6K9Z9</accession>
<protein>
    <submittedName>
        <fullName evidence="6">Unannotated protein</fullName>
    </submittedName>
</protein>